<dbReference type="EMBL" id="FWYB01000015">
    <property type="protein sequence ID" value="SMD12880.1"/>
    <property type="molecule type" value="Genomic_DNA"/>
</dbReference>
<keyword evidence="2" id="KW-1185">Reference proteome</keyword>
<organism evidence="1 2">
    <name type="scientific">Pedobacter nyackensis</name>
    <dbReference type="NCBI Taxonomy" id="475255"/>
    <lineage>
        <taxon>Bacteria</taxon>
        <taxon>Pseudomonadati</taxon>
        <taxon>Bacteroidota</taxon>
        <taxon>Sphingobacteriia</taxon>
        <taxon>Sphingobacteriales</taxon>
        <taxon>Sphingobacteriaceae</taxon>
        <taxon>Pedobacter</taxon>
    </lineage>
</organism>
<protein>
    <submittedName>
        <fullName evidence="1">Uncharacterized protein</fullName>
    </submittedName>
</protein>
<name>A0A1W2ET38_9SPHI</name>
<dbReference type="AlphaFoldDB" id="A0A1W2ET38"/>
<evidence type="ECO:0000313" key="1">
    <source>
        <dbReference type="EMBL" id="SMD12880.1"/>
    </source>
</evidence>
<dbReference type="Proteomes" id="UP000192678">
    <property type="component" value="Unassembled WGS sequence"/>
</dbReference>
<proteinExistence type="predicted"/>
<accession>A0A1W2ET38</accession>
<evidence type="ECO:0000313" key="2">
    <source>
        <dbReference type="Proteomes" id="UP000192678"/>
    </source>
</evidence>
<dbReference type="OrthoDB" id="765162at2"/>
<sequence>MKISTLLILLILSFASCKKESLTNDLSGVVLNNKGVLRVECSDCQLNYSVQGKNYNVAIKNGSEDISFFYLTDFNLTTQLKSLEAQGIRLMIIDSFGRVVSNELSTCLEGEIRNGSFRINAK</sequence>
<dbReference type="RefSeq" id="WP_084291484.1">
    <property type="nucleotide sequence ID" value="NZ_FWYB01000015.1"/>
</dbReference>
<gene>
    <name evidence="1" type="ORF">SAMN04488101_115118</name>
</gene>
<dbReference type="STRING" id="475255.SAMN04488101_115118"/>
<reference evidence="1 2" key="1">
    <citation type="submission" date="2017-04" db="EMBL/GenBank/DDBJ databases">
        <authorList>
            <person name="Afonso C.L."/>
            <person name="Miller P.J."/>
            <person name="Scott M.A."/>
            <person name="Spackman E."/>
            <person name="Goraichik I."/>
            <person name="Dimitrov K.M."/>
            <person name="Suarez D.L."/>
            <person name="Swayne D.E."/>
        </authorList>
    </citation>
    <scope>NUCLEOTIDE SEQUENCE [LARGE SCALE GENOMIC DNA]</scope>
    <source>
        <strain evidence="1 2">DSM 19625</strain>
    </source>
</reference>
<dbReference type="PROSITE" id="PS51257">
    <property type="entry name" value="PROKAR_LIPOPROTEIN"/>
    <property type="match status" value="1"/>
</dbReference>